<sequence length="78" mass="8537">MQARGEPFAGSPLAWDSIGRVKLQIHLDPEHAALANPQRNHLLDNRMQPSRINTFNSLDGMKIDAASPPHEQAQSLGA</sequence>
<accession>A0A0H4WUW3</accession>
<keyword evidence="2" id="KW-1185">Reference proteome</keyword>
<dbReference type="EMBL" id="CP012109">
    <property type="protein sequence ID" value="AKQ67211.1"/>
    <property type="molecule type" value="Genomic_DNA"/>
</dbReference>
<dbReference type="AlphaFoldDB" id="A0A0H4WUW3"/>
<gene>
    <name evidence="1" type="ORF">A176_004123</name>
</gene>
<dbReference type="KEGG" id="mym:A176_004123"/>
<protein>
    <submittedName>
        <fullName evidence="1">Uncharacterized protein</fullName>
    </submittedName>
</protein>
<evidence type="ECO:0000313" key="2">
    <source>
        <dbReference type="Proteomes" id="UP000009026"/>
    </source>
</evidence>
<name>A0A0H4WUW3_9BACT</name>
<proteinExistence type="predicted"/>
<organism evidence="1 2">
    <name type="scientific">Pseudomyxococcus hansupus</name>
    <dbReference type="NCBI Taxonomy" id="1297742"/>
    <lineage>
        <taxon>Bacteria</taxon>
        <taxon>Pseudomonadati</taxon>
        <taxon>Myxococcota</taxon>
        <taxon>Myxococcia</taxon>
        <taxon>Myxococcales</taxon>
        <taxon>Cystobacterineae</taxon>
        <taxon>Myxococcaceae</taxon>
        <taxon>Pseudomyxococcus</taxon>
    </lineage>
</organism>
<reference evidence="1 2" key="1">
    <citation type="journal article" date="2016" name="PLoS ONE">
        <title>Complete Genome Sequence and Comparative Genomics of a Novel Myxobacterium Myxococcus hansupus.</title>
        <authorList>
            <person name="Sharma G."/>
            <person name="Narwani T."/>
            <person name="Subramanian S."/>
        </authorList>
    </citation>
    <scope>NUCLEOTIDE SEQUENCE [LARGE SCALE GENOMIC DNA]</scope>
    <source>
        <strain evidence="2">mixupus</strain>
    </source>
</reference>
<evidence type="ECO:0000313" key="1">
    <source>
        <dbReference type="EMBL" id="AKQ67211.1"/>
    </source>
</evidence>
<dbReference type="Proteomes" id="UP000009026">
    <property type="component" value="Chromosome"/>
</dbReference>